<dbReference type="RefSeq" id="WP_184821831.1">
    <property type="nucleotide sequence ID" value="NZ_JACHMM010000001.1"/>
</dbReference>
<keyword evidence="3" id="KW-1185">Reference proteome</keyword>
<dbReference type="EMBL" id="JACHMM010000001">
    <property type="protein sequence ID" value="MBB5787639.1"/>
    <property type="molecule type" value="Genomic_DNA"/>
</dbReference>
<dbReference type="AlphaFoldDB" id="A0A7W9GPF3"/>
<evidence type="ECO:0000313" key="2">
    <source>
        <dbReference type="EMBL" id="MBB5787639.1"/>
    </source>
</evidence>
<sequence>MSATEVDAYLDTVTPRKRARDARTLVTLMREVTGHEPDLHGTIIGFGRYHYEYESGRRGDGPAAAFSPRKAASTVYVPDGVGAHAGDLARLGPHTTGVGCIYLKDLDEVDLDVLTQIVRHSYATLTRGTYGLRAREGGTS</sequence>
<feature type="domain" description="YdhG-like" evidence="1">
    <location>
        <begin position="21"/>
        <end position="121"/>
    </location>
</feature>
<dbReference type="InterPro" id="IPR014922">
    <property type="entry name" value="YdhG-like"/>
</dbReference>
<reference evidence="2 3" key="1">
    <citation type="submission" date="2020-08" db="EMBL/GenBank/DDBJ databases">
        <title>Sequencing the genomes of 1000 actinobacteria strains.</title>
        <authorList>
            <person name="Klenk H.-P."/>
        </authorList>
    </citation>
    <scope>NUCLEOTIDE SEQUENCE [LARGE SCALE GENOMIC DNA]</scope>
    <source>
        <strain evidence="2 3">DSM 102122</strain>
    </source>
</reference>
<evidence type="ECO:0000259" key="1">
    <source>
        <dbReference type="Pfam" id="PF08818"/>
    </source>
</evidence>
<dbReference type="Pfam" id="PF08818">
    <property type="entry name" value="DUF1801"/>
    <property type="match status" value="1"/>
</dbReference>
<accession>A0A7W9GPF3</accession>
<gene>
    <name evidence="2" type="ORF">HD601_002214</name>
</gene>
<proteinExistence type="predicted"/>
<dbReference type="Proteomes" id="UP000542813">
    <property type="component" value="Unassembled WGS sequence"/>
</dbReference>
<name>A0A7W9GPF3_9ACTN</name>
<comment type="caution">
    <text evidence="2">The sequence shown here is derived from an EMBL/GenBank/DDBJ whole genome shotgun (WGS) entry which is preliminary data.</text>
</comment>
<protein>
    <recommendedName>
        <fullName evidence="1">YdhG-like domain-containing protein</fullName>
    </recommendedName>
</protein>
<organism evidence="2 3">
    <name type="scientific">Jiangella mangrovi</name>
    <dbReference type="NCBI Taxonomy" id="1524084"/>
    <lineage>
        <taxon>Bacteria</taxon>
        <taxon>Bacillati</taxon>
        <taxon>Actinomycetota</taxon>
        <taxon>Actinomycetes</taxon>
        <taxon>Jiangellales</taxon>
        <taxon>Jiangellaceae</taxon>
        <taxon>Jiangella</taxon>
    </lineage>
</organism>
<evidence type="ECO:0000313" key="3">
    <source>
        <dbReference type="Proteomes" id="UP000542813"/>
    </source>
</evidence>